<evidence type="ECO:0000313" key="8">
    <source>
        <dbReference type="Proteomes" id="UP000287033"/>
    </source>
</evidence>
<dbReference type="Pfam" id="PF00708">
    <property type="entry name" value="Acylphosphatase"/>
    <property type="match status" value="1"/>
</dbReference>
<dbReference type="PANTHER" id="PTHR10029:SF21">
    <property type="entry name" value="ACYLPHOSPHATASE-1"/>
    <property type="match status" value="1"/>
</dbReference>
<proteinExistence type="inferred from homology"/>
<dbReference type="GO" id="GO:0003998">
    <property type="term" value="F:acylphosphatase activity"/>
    <property type="evidence" value="ECO:0007669"/>
    <property type="project" value="UniProtKB-EC"/>
</dbReference>
<keyword evidence="8" id="KW-1185">Reference proteome</keyword>
<dbReference type="PROSITE" id="PS00150">
    <property type="entry name" value="ACYLPHOSPHATASE_1"/>
    <property type="match status" value="1"/>
</dbReference>
<dbReference type="Proteomes" id="UP000287033">
    <property type="component" value="Unassembled WGS sequence"/>
</dbReference>
<dbReference type="STRING" id="137246.A0A401RRW1"/>
<organism evidence="7 8">
    <name type="scientific">Chiloscyllium punctatum</name>
    <name type="common">Brownbanded bambooshark</name>
    <name type="synonym">Hemiscyllium punctatum</name>
    <dbReference type="NCBI Taxonomy" id="137246"/>
    <lineage>
        <taxon>Eukaryota</taxon>
        <taxon>Metazoa</taxon>
        <taxon>Chordata</taxon>
        <taxon>Craniata</taxon>
        <taxon>Vertebrata</taxon>
        <taxon>Chondrichthyes</taxon>
        <taxon>Elasmobranchii</taxon>
        <taxon>Galeomorphii</taxon>
        <taxon>Galeoidea</taxon>
        <taxon>Orectolobiformes</taxon>
        <taxon>Hemiscylliidae</taxon>
        <taxon>Chiloscyllium</taxon>
    </lineage>
</organism>
<feature type="active site" evidence="4">
    <location>
        <position position="80"/>
    </location>
</feature>
<dbReference type="PANTHER" id="PTHR10029">
    <property type="entry name" value="ACYLPHOSPHATASE"/>
    <property type="match status" value="1"/>
</dbReference>
<evidence type="ECO:0000256" key="1">
    <source>
        <dbReference type="ARBA" id="ARBA00005614"/>
    </source>
</evidence>
<protein>
    <recommendedName>
        <fullName evidence="4">acylphosphatase</fullName>
        <ecNumber evidence="4">3.6.1.7</ecNumber>
    </recommendedName>
</protein>
<dbReference type="OMA" id="LEYSDFR"/>
<comment type="caution">
    <text evidence="7">The sequence shown here is derived from an EMBL/GenBank/DDBJ whole genome shotgun (WGS) entry which is preliminary data.</text>
</comment>
<reference evidence="7 8" key="1">
    <citation type="journal article" date="2018" name="Nat. Ecol. Evol.">
        <title>Shark genomes provide insights into elasmobranch evolution and the origin of vertebrates.</title>
        <authorList>
            <person name="Hara Y"/>
            <person name="Yamaguchi K"/>
            <person name="Onimaru K"/>
            <person name="Kadota M"/>
            <person name="Koyanagi M"/>
            <person name="Keeley SD"/>
            <person name="Tatsumi K"/>
            <person name="Tanaka K"/>
            <person name="Motone F"/>
            <person name="Kageyama Y"/>
            <person name="Nozu R"/>
            <person name="Adachi N"/>
            <person name="Nishimura O"/>
            <person name="Nakagawa R"/>
            <person name="Tanegashima C"/>
            <person name="Kiyatake I"/>
            <person name="Matsumoto R"/>
            <person name="Murakumo K"/>
            <person name="Nishida K"/>
            <person name="Terakita A"/>
            <person name="Kuratani S"/>
            <person name="Sato K"/>
            <person name="Hyodo S Kuraku.S."/>
        </authorList>
    </citation>
    <scope>NUCLEOTIDE SEQUENCE [LARGE SCALE GENOMIC DNA]</scope>
</reference>
<evidence type="ECO:0000256" key="4">
    <source>
        <dbReference type="PROSITE-ProRule" id="PRU00520"/>
    </source>
</evidence>
<dbReference type="OrthoDB" id="7961613at2759"/>
<sequence length="167" mass="18841">MLSQQHLKPTAFAHRPQRPQGFVVHCSPRDGDRCTQKALLGRKWWLPRSCRPVAMASGGEGLLLSVDFEVFGKVQGVFFRKHTQKEAKRLGLAGWVENTERGTVRGQLQGAEEPVRAMQTWLRRTGSPKARIDRAAFTNQKRIPRRDYTDFQIIKSPAAGLAQPEGH</sequence>
<dbReference type="InterPro" id="IPR036046">
    <property type="entry name" value="Acylphosphatase-like_dom_sf"/>
</dbReference>
<feature type="active site" evidence="4">
    <location>
        <position position="98"/>
    </location>
</feature>
<dbReference type="PRINTS" id="PR00112">
    <property type="entry name" value="ACYLPHPHTASE"/>
</dbReference>
<dbReference type="EMBL" id="BEZZ01001983">
    <property type="protein sequence ID" value="GCC20858.1"/>
    <property type="molecule type" value="Genomic_DNA"/>
</dbReference>
<gene>
    <name evidence="7" type="ORF">chiPu_0019426</name>
</gene>
<name>A0A401RRW1_CHIPU</name>
<dbReference type="InterPro" id="IPR001792">
    <property type="entry name" value="Acylphosphatase-like_dom"/>
</dbReference>
<comment type="similarity">
    <text evidence="1 5">Belongs to the acylphosphatase family.</text>
</comment>
<evidence type="ECO:0000313" key="7">
    <source>
        <dbReference type="EMBL" id="GCC20858.1"/>
    </source>
</evidence>
<dbReference type="SUPFAM" id="SSF54975">
    <property type="entry name" value="Acylphosphatase/BLUF domain-like"/>
    <property type="match status" value="1"/>
</dbReference>
<dbReference type="InterPro" id="IPR020456">
    <property type="entry name" value="Acylphosphatase"/>
</dbReference>
<evidence type="ECO:0000256" key="3">
    <source>
        <dbReference type="ARBA" id="ARBA00047645"/>
    </source>
</evidence>
<dbReference type="PROSITE" id="PS51160">
    <property type="entry name" value="ACYLPHOSPHATASE_3"/>
    <property type="match status" value="1"/>
</dbReference>
<evidence type="ECO:0000256" key="2">
    <source>
        <dbReference type="ARBA" id="ARBA00022801"/>
    </source>
</evidence>
<keyword evidence="2 4" id="KW-0378">Hydrolase</keyword>
<evidence type="ECO:0000259" key="6">
    <source>
        <dbReference type="PROSITE" id="PS51160"/>
    </source>
</evidence>
<feature type="domain" description="Acylphosphatase-like" evidence="6">
    <location>
        <begin position="65"/>
        <end position="155"/>
    </location>
</feature>
<dbReference type="Gene3D" id="3.30.70.100">
    <property type="match status" value="1"/>
</dbReference>
<comment type="catalytic activity">
    <reaction evidence="3 4">
        <text>an acyl phosphate + H2O = a carboxylate + phosphate + H(+)</text>
        <dbReference type="Rhea" id="RHEA:14965"/>
        <dbReference type="ChEBI" id="CHEBI:15377"/>
        <dbReference type="ChEBI" id="CHEBI:15378"/>
        <dbReference type="ChEBI" id="CHEBI:29067"/>
        <dbReference type="ChEBI" id="CHEBI:43474"/>
        <dbReference type="ChEBI" id="CHEBI:59918"/>
        <dbReference type="EC" id="3.6.1.7"/>
    </reaction>
</comment>
<dbReference type="InterPro" id="IPR017968">
    <property type="entry name" value="Acylphosphatase_CS"/>
</dbReference>
<accession>A0A401RRW1</accession>
<dbReference type="AlphaFoldDB" id="A0A401RRW1"/>
<dbReference type="FunFam" id="3.30.70.100:FF:000011">
    <property type="entry name" value="Acylphosphatase"/>
    <property type="match status" value="1"/>
</dbReference>
<dbReference type="EC" id="3.6.1.7" evidence="4"/>
<evidence type="ECO:0000256" key="5">
    <source>
        <dbReference type="RuleBase" id="RU004168"/>
    </source>
</evidence>